<keyword evidence="2" id="KW-1185">Reference proteome</keyword>
<dbReference type="Proteomes" id="UP000613177">
    <property type="component" value="Unassembled WGS sequence"/>
</dbReference>
<protein>
    <submittedName>
        <fullName evidence="1">Uncharacterized protein</fullName>
    </submittedName>
</protein>
<evidence type="ECO:0000313" key="1">
    <source>
        <dbReference type="EMBL" id="KAG2229921.1"/>
    </source>
</evidence>
<name>A0A8H7SKF4_9FUNG</name>
<dbReference type="AlphaFoldDB" id="A0A8H7SKF4"/>
<reference evidence="1" key="1">
    <citation type="submission" date="2021-01" db="EMBL/GenBank/DDBJ databases">
        <title>Metabolic potential, ecology and presence of endohyphal bacteria is reflected in genomic diversity of Mucoromycotina.</title>
        <authorList>
            <person name="Muszewska A."/>
            <person name="Okrasinska A."/>
            <person name="Steczkiewicz K."/>
            <person name="Drgas O."/>
            <person name="Orlowska M."/>
            <person name="Perlinska-Lenart U."/>
            <person name="Aleksandrzak-Piekarczyk T."/>
            <person name="Szatraj K."/>
            <person name="Zielenkiewicz U."/>
            <person name="Pilsyk S."/>
            <person name="Malc E."/>
            <person name="Mieczkowski P."/>
            <person name="Kruszewska J.S."/>
            <person name="Biernat P."/>
            <person name="Pawlowska J."/>
        </authorList>
    </citation>
    <scope>NUCLEOTIDE SEQUENCE</scope>
    <source>
        <strain evidence="1">WA0000018081</strain>
    </source>
</reference>
<feature type="non-terminal residue" evidence="1">
    <location>
        <position position="86"/>
    </location>
</feature>
<dbReference type="EMBL" id="JAEPRE010000234">
    <property type="protein sequence ID" value="KAG2229921.1"/>
    <property type="molecule type" value="Genomic_DNA"/>
</dbReference>
<gene>
    <name evidence="1" type="ORF">INT48_008302</name>
</gene>
<organism evidence="1 2">
    <name type="scientific">Thamnidium elegans</name>
    <dbReference type="NCBI Taxonomy" id="101142"/>
    <lineage>
        <taxon>Eukaryota</taxon>
        <taxon>Fungi</taxon>
        <taxon>Fungi incertae sedis</taxon>
        <taxon>Mucoromycota</taxon>
        <taxon>Mucoromycotina</taxon>
        <taxon>Mucoromycetes</taxon>
        <taxon>Mucorales</taxon>
        <taxon>Mucorineae</taxon>
        <taxon>Mucoraceae</taxon>
        <taxon>Thamnidium</taxon>
    </lineage>
</organism>
<sequence length="86" mass="10111">METRHLKLTKKWKLRSGRYVEDVIYEEGKNYVFDHPFHSYIISLDDENVQKIITAVELEEMTATSGKSDLEALSHIKDLLQKLNMK</sequence>
<accession>A0A8H7SKF4</accession>
<evidence type="ECO:0000313" key="2">
    <source>
        <dbReference type="Proteomes" id="UP000613177"/>
    </source>
</evidence>
<proteinExistence type="predicted"/>
<comment type="caution">
    <text evidence="1">The sequence shown here is derived from an EMBL/GenBank/DDBJ whole genome shotgun (WGS) entry which is preliminary data.</text>
</comment>